<organism evidence="1 2">
    <name type="scientific">Pseudobowmanella zhangzhouensis</name>
    <dbReference type="NCBI Taxonomy" id="1537679"/>
    <lineage>
        <taxon>Bacteria</taxon>
        <taxon>Pseudomonadati</taxon>
        <taxon>Pseudomonadota</taxon>
        <taxon>Gammaproteobacteria</taxon>
        <taxon>Alteromonadales</taxon>
        <taxon>Alteromonadaceae</taxon>
    </lineage>
</organism>
<dbReference type="Gene3D" id="3.40.50.2000">
    <property type="entry name" value="Glycogen Phosphorylase B"/>
    <property type="match status" value="2"/>
</dbReference>
<evidence type="ECO:0000313" key="1">
    <source>
        <dbReference type="EMBL" id="MFC6439594.1"/>
    </source>
</evidence>
<sequence length="325" mass="37793">MGDLGRFDYFDGNGYGKYLLFLLKTNIKTCIYLWKHRSELEFVHFSDLESVLLGGLFCKILNIKYIYNIHDNFFQRYAFNKMLAAFLCRLESIFIRMSHKTLVPESFRRDAYPTSVHSRIEVLRNLPDFDVTTDRLPFTDSQVVLFYGGWISPNRNMDIYLTLASYLISINKDVIVVMCGWGSEQYIQQLSHQFESKGATFRYLGQLSQSDSVGYLKVADISIAHYSPDKIINVFAASNKIPEIIGSNTILLTNAQTKMANEILPYDISIQYEASISETFEPLQRLIDDRQALIEFIARANDYYQSNYNPRITTNRMRELFDEYL</sequence>
<dbReference type="EMBL" id="JBHSUS010000001">
    <property type="protein sequence ID" value="MFC6439594.1"/>
    <property type="molecule type" value="Genomic_DNA"/>
</dbReference>
<reference evidence="2" key="1">
    <citation type="journal article" date="2019" name="Int. J. Syst. Evol. Microbiol.">
        <title>The Global Catalogue of Microorganisms (GCM) 10K type strain sequencing project: providing services to taxonomists for standard genome sequencing and annotation.</title>
        <authorList>
            <consortium name="The Broad Institute Genomics Platform"/>
            <consortium name="The Broad Institute Genome Sequencing Center for Infectious Disease"/>
            <person name="Wu L."/>
            <person name="Ma J."/>
        </authorList>
    </citation>
    <scope>NUCLEOTIDE SEQUENCE [LARGE SCALE GENOMIC DNA]</scope>
    <source>
        <strain evidence="2">CGMCC 1.16031</strain>
    </source>
</reference>
<protein>
    <submittedName>
        <fullName evidence="1">Uncharacterized protein</fullName>
    </submittedName>
</protein>
<accession>A0ABW1XLQ1</accession>
<name>A0ABW1XLQ1_9ALTE</name>
<dbReference type="SUPFAM" id="SSF53756">
    <property type="entry name" value="UDP-Glycosyltransferase/glycogen phosphorylase"/>
    <property type="match status" value="1"/>
</dbReference>
<comment type="caution">
    <text evidence="1">The sequence shown here is derived from an EMBL/GenBank/DDBJ whole genome shotgun (WGS) entry which is preliminary data.</text>
</comment>
<dbReference type="Proteomes" id="UP001596364">
    <property type="component" value="Unassembled WGS sequence"/>
</dbReference>
<proteinExistence type="predicted"/>
<evidence type="ECO:0000313" key="2">
    <source>
        <dbReference type="Proteomes" id="UP001596364"/>
    </source>
</evidence>
<gene>
    <name evidence="1" type="ORF">ACFP85_05445</name>
</gene>
<dbReference type="RefSeq" id="WP_131257128.1">
    <property type="nucleotide sequence ID" value="NZ_JBHSUS010000001.1"/>
</dbReference>
<keyword evidence="2" id="KW-1185">Reference proteome</keyword>